<dbReference type="InterPro" id="IPR058031">
    <property type="entry name" value="AAA_lid_NorR"/>
</dbReference>
<keyword evidence="3" id="KW-0805">Transcription regulation</keyword>
<dbReference type="SMART" id="SM00382">
    <property type="entry name" value="AAA"/>
    <property type="match status" value="1"/>
</dbReference>
<dbReference type="InterPro" id="IPR045343">
    <property type="entry name" value="VpsR"/>
</dbReference>
<dbReference type="Gene3D" id="1.10.8.60">
    <property type="match status" value="1"/>
</dbReference>
<dbReference type="GO" id="GO:0043565">
    <property type="term" value="F:sequence-specific DNA binding"/>
    <property type="evidence" value="ECO:0007669"/>
    <property type="project" value="InterPro"/>
</dbReference>
<gene>
    <name evidence="8" type="ORF">FHR95_001755</name>
</gene>
<keyword evidence="2" id="KW-0067">ATP-binding</keyword>
<protein>
    <submittedName>
        <fullName evidence="8">DNA-binding NtrC family response regulator</fullName>
    </submittedName>
</protein>
<evidence type="ECO:0000256" key="5">
    <source>
        <dbReference type="ARBA" id="ARBA00023163"/>
    </source>
</evidence>
<dbReference type="Pfam" id="PF20161">
    <property type="entry name" value="VpsR"/>
    <property type="match status" value="1"/>
</dbReference>
<dbReference type="InterPro" id="IPR025943">
    <property type="entry name" value="Sigma_54_int_dom_ATP-bd_2"/>
</dbReference>
<keyword evidence="4 8" id="KW-0238">DNA-binding</keyword>
<dbReference type="Pfam" id="PF02954">
    <property type="entry name" value="HTH_8"/>
    <property type="match status" value="1"/>
</dbReference>
<dbReference type="Pfam" id="PF00158">
    <property type="entry name" value="Sigma54_activat"/>
    <property type="match status" value="1"/>
</dbReference>
<keyword evidence="9" id="KW-1185">Reference proteome</keyword>
<dbReference type="SUPFAM" id="SSF52540">
    <property type="entry name" value="P-loop containing nucleoside triphosphate hydrolases"/>
    <property type="match status" value="1"/>
</dbReference>
<evidence type="ECO:0000256" key="3">
    <source>
        <dbReference type="ARBA" id="ARBA00023015"/>
    </source>
</evidence>
<dbReference type="RefSeq" id="WP_246378476.1">
    <property type="nucleotide sequence ID" value="NZ_JACHXQ010000005.1"/>
</dbReference>
<dbReference type="InterPro" id="IPR011006">
    <property type="entry name" value="CheY-like_superfamily"/>
</dbReference>
<evidence type="ECO:0000256" key="1">
    <source>
        <dbReference type="ARBA" id="ARBA00022741"/>
    </source>
</evidence>
<evidence type="ECO:0000256" key="2">
    <source>
        <dbReference type="ARBA" id="ARBA00022840"/>
    </source>
</evidence>
<accession>A0A7W5DKP0</accession>
<organism evidence="8 9">
    <name type="scientific">Halomonas fontilapidosi</name>
    <dbReference type="NCBI Taxonomy" id="616675"/>
    <lineage>
        <taxon>Bacteria</taxon>
        <taxon>Pseudomonadati</taxon>
        <taxon>Pseudomonadota</taxon>
        <taxon>Gammaproteobacteria</taxon>
        <taxon>Oceanospirillales</taxon>
        <taxon>Halomonadaceae</taxon>
        <taxon>Halomonas</taxon>
    </lineage>
</organism>
<evidence type="ECO:0000259" key="7">
    <source>
        <dbReference type="PROSITE" id="PS50045"/>
    </source>
</evidence>
<keyword evidence="5" id="KW-0804">Transcription</keyword>
<dbReference type="InterPro" id="IPR027417">
    <property type="entry name" value="P-loop_NTPase"/>
</dbReference>
<dbReference type="Pfam" id="PF25601">
    <property type="entry name" value="AAA_lid_14"/>
    <property type="match status" value="1"/>
</dbReference>
<proteinExistence type="predicted"/>
<dbReference type="AlphaFoldDB" id="A0A7W5DKP0"/>
<dbReference type="PRINTS" id="PR01590">
    <property type="entry name" value="HTHFIS"/>
</dbReference>
<dbReference type="GO" id="GO:0006355">
    <property type="term" value="P:regulation of DNA-templated transcription"/>
    <property type="evidence" value="ECO:0007669"/>
    <property type="project" value="InterPro"/>
</dbReference>
<dbReference type="InterPro" id="IPR025944">
    <property type="entry name" value="Sigma_54_int_dom_CS"/>
</dbReference>
<dbReference type="SUPFAM" id="SSF46689">
    <property type="entry name" value="Homeodomain-like"/>
    <property type="match status" value="1"/>
</dbReference>
<evidence type="ECO:0000256" key="4">
    <source>
        <dbReference type="ARBA" id="ARBA00023125"/>
    </source>
</evidence>
<dbReference type="CDD" id="cd00009">
    <property type="entry name" value="AAA"/>
    <property type="match status" value="1"/>
</dbReference>
<dbReference type="PROSITE" id="PS50045">
    <property type="entry name" value="SIGMA54_INTERACT_4"/>
    <property type="match status" value="1"/>
</dbReference>
<feature type="compositionally biased region" description="Polar residues" evidence="6">
    <location>
        <begin position="459"/>
        <end position="471"/>
    </location>
</feature>
<dbReference type="InterPro" id="IPR002078">
    <property type="entry name" value="Sigma_54_int"/>
</dbReference>
<evidence type="ECO:0000256" key="6">
    <source>
        <dbReference type="SAM" id="MobiDB-lite"/>
    </source>
</evidence>
<dbReference type="InterPro" id="IPR002197">
    <property type="entry name" value="HTH_Fis"/>
</dbReference>
<dbReference type="InterPro" id="IPR003593">
    <property type="entry name" value="AAA+_ATPase"/>
</dbReference>
<dbReference type="PROSITE" id="PS00676">
    <property type="entry name" value="SIGMA54_INTERACT_2"/>
    <property type="match status" value="1"/>
</dbReference>
<dbReference type="FunFam" id="3.40.50.300:FF:000006">
    <property type="entry name" value="DNA-binding transcriptional regulator NtrC"/>
    <property type="match status" value="1"/>
</dbReference>
<dbReference type="Proteomes" id="UP000563050">
    <property type="component" value="Unassembled WGS sequence"/>
</dbReference>
<keyword evidence="1" id="KW-0547">Nucleotide-binding</keyword>
<dbReference type="PROSITE" id="PS00688">
    <property type="entry name" value="SIGMA54_INTERACT_3"/>
    <property type="match status" value="1"/>
</dbReference>
<feature type="domain" description="Sigma-54 factor interaction" evidence="7">
    <location>
        <begin position="144"/>
        <end position="373"/>
    </location>
</feature>
<dbReference type="GO" id="GO:0005524">
    <property type="term" value="F:ATP binding"/>
    <property type="evidence" value="ECO:0007669"/>
    <property type="project" value="UniProtKB-KW"/>
</dbReference>
<evidence type="ECO:0000313" key="8">
    <source>
        <dbReference type="EMBL" id="MBB3184194.1"/>
    </source>
</evidence>
<reference evidence="8 9" key="1">
    <citation type="submission" date="2020-08" db="EMBL/GenBank/DDBJ databases">
        <title>Genomic Encyclopedia of Type Strains, Phase III (KMG-III): the genomes of soil and plant-associated and newly described type strains.</title>
        <authorList>
            <person name="Whitman W."/>
        </authorList>
    </citation>
    <scope>NUCLEOTIDE SEQUENCE [LARGE SCALE GENOMIC DNA]</scope>
    <source>
        <strain evidence="8 9">CECT 7341</strain>
    </source>
</reference>
<comment type="caution">
    <text evidence="8">The sequence shown here is derived from an EMBL/GenBank/DDBJ whole genome shotgun (WGS) entry which is preliminary data.</text>
</comment>
<dbReference type="EMBL" id="JACHXQ010000005">
    <property type="protein sequence ID" value="MBB3184194.1"/>
    <property type="molecule type" value="Genomic_DNA"/>
</dbReference>
<name>A0A7W5DKP0_9GAMM</name>
<dbReference type="PANTHER" id="PTHR32071">
    <property type="entry name" value="TRANSCRIPTIONAL REGULATORY PROTEIN"/>
    <property type="match status" value="1"/>
</dbReference>
<evidence type="ECO:0000313" key="9">
    <source>
        <dbReference type="Proteomes" id="UP000563050"/>
    </source>
</evidence>
<sequence>MMEPSRQLMTVGNTTSFQDTLKQLSSYGWSIHHADNAQEAFELLNREACRVGLAAIDSSGGSLPLEVDTRPGLSQVQWVAILEHNVLQHDKARDLIYNACYAYQARPIDVRRLDILLGSALGMASLHEDHSISTLFCPDDSYHMVGESPIMQQLYRTIYKVAAAEAPVLITGESGTGKELTARAIHAHSSRCHGPFNVVNCGALPSGLIQSELFGHEKGAFTSANQRKIGIIESSQGGTLFLDEIGDLPLDMQVNLLRFLENLKVFRVGGLQEIPVDVRVLAATHVDLERAVERGEFREDLYHRINVLQVRTPALREHPEDIEPLARFFFQKFSSEKPTRVSGFSRDCAVVMRQHPWPGNIRELVNRVRRSMVMCEHRLITPSDMGLERRQTLSRDADTLQQVRDMAESDAIRAALARNKHKVLHAARELGVSRVTLYRLLEKHSIDKNGGSVNGKTVDPSTSGFVQLTST</sequence>
<dbReference type="Gene3D" id="3.40.50.300">
    <property type="entry name" value="P-loop containing nucleotide triphosphate hydrolases"/>
    <property type="match status" value="1"/>
</dbReference>
<dbReference type="SUPFAM" id="SSF52172">
    <property type="entry name" value="CheY-like"/>
    <property type="match status" value="1"/>
</dbReference>
<dbReference type="Gene3D" id="1.10.10.60">
    <property type="entry name" value="Homeodomain-like"/>
    <property type="match status" value="1"/>
</dbReference>
<dbReference type="InterPro" id="IPR009057">
    <property type="entry name" value="Homeodomain-like_sf"/>
</dbReference>
<feature type="region of interest" description="Disordered" evidence="6">
    <location>
        <begin position="449"/>
        <end position="471"/>
    </location>
</feature>
<dbReference type="PANTHER" id="PTHR32071:SF120">
    <property type="entry name" value="TRANSCRIPTIONAL REGULATOR-RELATED"/>
    <property type="match status" value="1"/>
</dbReference>